<sequence>MTPPASGSSSPAPDSEKDPHAEVIERIRNFNLRPREIRDHLDRFVIQQNEAKKVLSVAICDHYNHVRRCLEDPTLTERDYAKQNILLLGPTGVGKTYLMRCIARMIGVPFVRADATKFSETGYVGGDVEDLVRDLVKAADGDVDLAQYGIVYIDEIDKIAQSSGPAGSGGGRDVSGRGVQINLLKLMEETDVSLTSQNDIASQMQAMMEMQRGGKPRKKTINTRHILFIVSGAFDKLSDRIKKRLQSASIGFAANHGDADKPDSDYLRHAQSRDIIDYGMEPEFVGRLPVRVACQSLEPKDLEKILLTSEGSILQQYRADFAGYKIDFDITPEAVTEVASRAHREGTGARGLMTVLEQTFRNFKFELPSTGIRSFKIEANTVAEPEKTLRALLESNAENQRDVLRAEVQTFADRFHQAHGFTLNFQEDAISALIEQSLETDKTIRALCEERFHNFHHGLTLLSRDGTTPSFDITADVVRDPEKALSKWVVERFRDNETDAPAAS</sequence>
<proteinExistence type="predicted"/>
<dbReference type="InterPro" id="IPR003593">
    <property type="entry name" value="AAA+_ATPase"/>
</dbReference>
<evidence type="ECO:0000256" key="3">
    <source>
        <dbReference type="ARBA" id="ARBA00023186"/>
    </source>
</evidence>
<protein>
    <submittedName>
        <fullName evidence="7">AAA family ATPase</fullName>
    </submittedName>
</protein>
<keyword evidence="8" id="KW-1185">Reference proteome</keyword>
<reference evidence="7 8" key="2">
    <citation type="submission" date="2023-12" db="EMBL/GenBank/DDBJ databases">
        <title>Description of an unclassified Opitutus bacterium of Verrucomicrobiota.</title>
        <authorList>
            <person name="Zhang D.-F."/>
        </authorList>
    </citation>
    <scope>NUCLEOTIDE SEQUENCE [LARGE SCALE GENOMIC DNA]</scope>
    <source>
        <strain evidence="7 8">WL0086</strain>
    </source>
</reference>
<evidence type="ECO:0000256" key="2">
    <source>
        <dbReference type="ARBA" id="ARBA00022840"/>
    </source>
</evidence>
<feature type="domain" description="AAA+ ATPase" evidence="5">
    <location>
        <begin position="81"/>
        <end position="281"/>
    </location>
</feature>
<dbReference type="RefSeq" id="WP_324726120.1">
    <property type="nucleotide sequence ID" value="NZ_CP139781.1"/>
</dbReference>
<evidence type="ECO:0000259" key="6">
    <source>
        <dbReference type="SMART" id="SM01086"/>
    </source>
</evidence>
<keyword evidence="2" id="KW-0067">ATP-binding</keyword>
<dbReference type="InterPro" id="IPR050052">
    <property type="entry name" value="ATP-dep_Clp_protease_ClpX"/>
</dbReference>
<gene>
    <name evidence="7" type="ORF">K1X11_005985</name>
</gene>
<dbReference type="Gene3D" id="3.40.50.300">
    <property type="entry name" value="P-loop containing nucleotide triphosphate hydrolases"/>
    <property type="match status" value="1"/>
</dbReference>
<evidence type="ECO:0000259" key="5">
    <source>
        <dbReference type="SMART" id="SM00382"/>
    </source>
</evidence>
<feature type="domain" description="Clp ATPase C-terminal" evidence="6">
    <location>
        <begin position="297"/>
        <end position="389"/>
    </location>
</feature>
<dbReference type="SUPFAM" id="SSF52540">
    <property type="entry name" value="P-loop containing nucleoside triphosphate hydrolases"/>
    <property type="match status" value="1"/>
</dbReference>
<dbReference type="Pfam" id="PF07724">
    <property type="entry name" value="AAA_2"/>
    <property type="match status" value="1"/>
</dbReference>
<name>A0ABZ1CB96_9BACT</name>
<feature type="region of interest" description="Disordered" evidence="4">
    <location>
        <begin position="1"/>
        <end position="20"/>
    </location>
</feature>
<evidence type="ECO:0000256" key="4">
    <source>
        <dbReference type="SAM" id="MobiDB-lite"/>
    </source>
</evidence>
<dbReference type="Proteomes" id="UP000738431">
    <property type="component" value="Chromosome"/>
</dbReference>
<feature type="compositionally biased region" description="Low complexity" evidence="4">
    <location>
        <begin position="1"/>
        <end position="13"/>
    </location>
</feature>
<evidence type="ECO:0000313" key="7">
    <source>
        <dbReference type="EMBL" id="WRQ88948.1"/>
    </source>
</evidence>
<organism evidence="7 8">
    <name type="scientific">Actomonas aquatica</name>
    <dbReference type="NCBI Taxonomy" id="2866162"/>
    <lineage>
        <taxon>Bacteria</taxon>
        <taxon>Pseudomonadati</taxon>
        <taxon>Verrucomicrobiota</taxon>
        <taxon>Opitutia</taxon>
        <taxon>Opitutales</taxon>
        <taxon>Opitutaceae</taxon>
        <taxon>Actomonas</taxon>
    </lineage>
</organism>
<evidence type="ECO:0000256" key="1">
    <source>
        <dbReference type="ARBA" id="ARBA00022741"/>
    </source>
</evidence>
<dbReference type="InterPro" id="IPR027417">
    <property type="entry name" value="P-loop_NTPase"/>
</dbReference>
<keyword evidence="1" id="KW-0547">Nucleotide-binding</keyword>
<accession>A0ABZ1CB96</accession>
<keyword evidence="3" id="KW-0143">Chaperone</keyword>
<dbReference type="EMBL" id="CP139781">
    <property type="protein sequence ID" value="WRQ88948.1"/>
    <property type="molecule type" value="Genomic_DNA"/>
</dbReference>
<dbReference type="SMART" id="SM00382">
    <property type="entry name" value="AAA"/>
    <property type="match status" value="1"/>
</dbReference>
<dbReference type="SMART" id="SM01086">
    <property type="entry name" value="ClpB_D2-small"/>
    <property type="match status" value="1"/>
</dbReference>
<dbReference type="InterPro" id="IPR003959">
    <property type="entry name" value="ATPase_AAA_core"/>
</dbReference>
<evidence type="ECO:0000313" key="8">
    <source>
        <dbReference type="Proteomes" id="UP000738431"/>
    </source>
</evidence>
<dbReference type="Gene3D" id="1.10.8.60">
    <property type="match status" value="1"/>
</dbReference>
<dbReference type="PANTHER" id="PTHR48102">
    <property type="entry name" value="ATP-DEPENDENT CLP PROTEASE ATP-BINDING SUBUNIT CLPX-LIKE, MITOCHONDRIAL-RELATED"/>
    <property type="match status" value="1"/>
</dbReference>
<reference evidence="7 8" key="1">
    <citation type="submission" date="2021-08" db="EMBL/GenBank/DDBJ databases">
        <authorList>
            <person name="Zhang D."/>
            <person name="Zhang A."/>
            <person name="Wang L."/>
        </authorList>
    </citation>
    <scope>NUCLEOTIDE SEQUENCE [LARGE SCALE GENOMIC DNA]</scope>
    <source>
        <strain evidence="7 8">WL0086</strain>
    </source>
</reference>
<dbReference type="PANTHER" id="PTHR48102:SF7">
    <property type="entry name" value="ATP-DEPENDENT CLP PROTEASE ATP-BINDING SUBUNIT CLPX-LIKE, MITOCHONDRIAL"/>
    <property type="match status" value="1"/>
</dbReference>
<dbReference type="InterPro" id="IPR019489">
    <property type="entry name" value="Clp_ATPase_C"/>
</dbReference>